<keyword evidence="1" id="KW-1133">Transmembrane helix</keyword>
<proteinExistence type="predicted"/>
<organism evidence="2 3">
    <name type="scientific">Paragonimus heterotremus</name>
    <dbReference type="NCBI Taxonomy" id="100268"/>
    <lineage>
        <taxon>Eukaryota</taxon>
        <taxon>Metazoa</taxon>
        <taxon>Spiralia</taxon>
        <taxon>Lophotrochozoa</taxon>
        <taxon>Platyhelminthes</taxon>
        <taxon>Trematoda</taxon>
        <taxon>Digenea</taxon>
        <taxon>Plagiorchiida</taxon>
        <taxon>Troglotremata</taxon>
        <taxon>Troglotrematidae</taxon>
        <taxon>Paragonimus</taxon>
    </lineage>
</organism>
<keyword evidence="1" id="KW-0472">Membrane</keyword>
<comment type="caution">
    <text evidence="2">The sequence shown here is derived from an EMBL/GenBank/DDBJ whole genome shotgun (WGS) entry which is preliminary data.</text>
</comment>
<dbReference type="AlphaFoldDB" id="A0A8J4X0W8"/>
<reference evidence="2" key="1">
    <citation type="submission" date="2019-05" db="EMBL/GenBank/DDBJ databases">
        <title>Annotation for the trematode Paragonimus heterotremus.</title>
        <authorList>
            <person name="Choi Y.-J."/>
        </authorList>
    </citation>
    <scope>NUCLEOTIDE SEQUENCE</scope>
    <source>
        <strain evidence="2">LC</strain>
    </source>
</reference>
<dbReference type="EMBL" id="LUCH01001757">
    <property type="protein sequence ID" value="KAF5402532.1"/>
    <property type="molecule type" value="Genomic_DNA"/>
</dbReference>
<dbReference type="Proteomes" id="UP000748531">
    <property type="component" value="Unassembled WGS sequence"/>
</dbReference>
<evidence type="ECO:0000313" key="2">
    <source>
        <dbReference type="EMBL" id="KAF5402532.1"/>
    </source>
</evidence>
<name>A0A8J4X0W8_9TREM</name>
<accession>A0A8J4X0W8</accession>
<protein>
    <submittedName>
        <fullName evidence="2">Uncharacterized protein</fullName>
    </submittedName>
</protein>
<keyword evidence="3" id="KW-1185">Reference proteome</keyword>
<keyword evidence="1" id="KW-0812">Transmembrane</keyword>
<feature type="transmembrane region" description="Helical" evidence="1">
    <location>
        <begin position="40"/>
        <end position="56"/>
    </location>
</feature>
<sequence>MGCRICFTYVFTVTLSPPQDLFRGLLWPSSSLRRRGIQQFLWLSLSTGCATFVLVWCSSS</sequence>
<evidence type="ECO:0000313" key="3">
    <source>
        <dbReference type="Proteomes" id="UP000748531"/>
    </source>
</evidence>
<evidence type="ECO:0000256" key="1">
    <source>
        <dbReference type="SAM" id="Phobius"/>
    </source>
</evidence>
<gene>
    <name evidence="2" type="ORF">PHET_03772</name>
</gene>